<keyword evidence="4" id="KW-0732">Signal</keyword>
<dbReference type="InterPro" id="IPR032675">
    <property type="entry name" value="LRR_dom_sf"/>
</dbReference>
<dbReference type="SUPFAM" id="SSF52058">
    <property type="entry name" value="L domain-like"/>
    <property type="match status" value="1"/>
</dbReference>
<evidence type="ECO:0000256" key="6">
    <source>
        <dbReference type="ARBA" id="ARBA00022989"/>
    </source>
</evidence>
<dbReference type="Gene3D" id="3.80.10.10">
    <property type="entry name" value="Ribonuclease Inhibitor"/>
    <property type="match status" value="1"/>
</dbReference>
<keyword evidence="10" id="KW-0802">TPR repeat</keyword>
<dbReference type="InterPro" id="IPR055414">
    <property type="entry name" value="LRR_R13L4/SHOC2-like"/>
</dbReference>
<dbReference type="Proteomes" id="UP001157006">
    <property type="component" value="Chromosome 2"/>
</dbReference>
<dbReference type="EMBL" id="OX451737">
    <property type="protein sequence ID" value="CAI8601401.1"/>
    <property type="molecule type" value="Genomic_DNA"/>
</dbReference>
<evidence type="ECO:0000256" key="7">
    <source>
        <dbReference type="ARBA" id="ARBA00023136"/>
    </source>
</evidence>
<dbReference type="InterPro" id="IPR019734">
    <property type="entry name" value="TPR_rpt"/>
</dbReference>
<evidence type="ECO:0000256" key="3">
    <source>
        <dbReference type="ARBA" id="ARBA00022692"/>
    </source>
</evidence>
<dbReference type="SUPFAM" id="SSF48452">
    <property type="entry name" value="TPR-like"/>
    <property type="match status" value="1"/>
</dbReference>
<dbReference type="Pfam" id="PF23598">
    <property type="entry name" value="LRR_14"/>
    <property type="match status" value="1"/>
</dbReference>
<evidence type="ECO:0000259" key="12">
    <source>
        <dbReference type="Pfam" id="PF23598"/>
    </source>
</evidence>
<organism evidence="13 14">
    <name type="scientific">Vicia faba</name>
    <name type="common">Broad bean</name>
    <name type="synonym">Faba vulgaris</name>
    <dbReference type="NCBI Taxonomy" id="3906"/>
    <lineage>
        <taxon>Eukaryota</taxon>
        <taxon>Viridiplantae</taxon>
        <taxon>Streptophyta</taxon>
        <taxon>Embryophyta</taxon>
        <taxon>Tracheophyta</taxon>
        <taxon>Spermatophyta</taxon>
        <taxon>Magnoliopsida</taxon>
        <taxon>eudicotyledons</taxon>
        <taxon>Gunneridae</taxon>
        <taxon>Pentapetalae</taxon>
        <taxon>rosids</taxon>
        <taxon>fabids</taxon>
        <taxon>Fabales</taxon>
        <taxon>Fabaceae</taxon>
        <taxon>Papilionoideae</taxon>
        <taxon>50 kb inversion clade</taxon>
        <taxon>NPAAA clade</taxon>
        <taxon>Hologalegina</taxon>
        <taxon>IRL clade</taxon>
        <taxon>Fabeae</taxon>
        <taxon>Vicia</taxon>
    </lineage>
</organism>
<proteinExistence type="predicted"/>
<feature type="repeat" description="TPR" evidence="10">
    <location>
        <begin position="189"/>
        <end position="222"/>
    </location>
</feature>
<dbReference type="GO" id="GO:0016020">
    <property type="term" value="C:membrane"/>
    <property type="evidence" value="ECO:0007669"/>
    <property type="project" value="UniProtKB-SubCell"/>
</dbReference>
<evidence type="ECO:0000256" key="4">
    <source>
        <dbReference type="ARBA" id="ARBA00022729"/>
    </source>
</evidence>
<accession>A0AAV0ZUS7</accession>
<evidence type="ECO:0000256" key="10">
    <source>
        <dbReference type="PROSITE-ProRule" id="PRU00339"/>
    </source>
</evidence>
<dbReference type="InterPro" id="IPR046956">
    <property type="entry name" value="RLP23-like"/>
</dbReference>
<dbReference type="PROSITE" id="PS50005">
    <property type="entry name" value="TPR"/>
    <property type="match status" value="1"/>
</dbReference>
<sequence>MAVPFNIFVSPLSFKGSLKNSHFFSSWHSATPHCNWVGVMCQLGRVTSLSLPSRYLKGNLSLSLTSLSFLTILNLEDNQFFGEIPGDVGRLLNLKTLRLGSNSFSGKIPSEFGVLTKLHTLDLSGNALAGEIPESIGNLTNLQFLDLSNNILSGSLPVEIGSAVILQRLVLSNNRLKGNISIELGDCVSLTTLDLGNIYKALGMPQEAIACYQHALQTRPNYGMAYGNLANEKEIKTATGSMSRPKVWCVCFFFSLISLFIIRN</sequence>
<keyword evidence="5" id="KW-0677">Repeat</keyword>
<dbReference type="PRINTS" id="PR00019">
    <property type="entry name" value="LEURICHRPT"/>
</dbReference>
<dbReference type="SMART" id="SM00028">
    <property type="entry name" value="TPR"/>
    <property type="match status" value="1"/>
</dbReference>
<dbReference type="Gene3D" id="1.25.40.10">
    <property type="entry name" value="Tetratricopeptide repeat domain"/>
    <property type="match status" value="1"/>
</dbReference>
<dbReference type="FunFam" id="3.80.10.10:FF:000676">
    <property type="entry name" value="LRR receptor-like serine/threonine-protein kinase FLS2"/>
    <property type="match status" value="1"/>
</dbReference>
<evidence type="ECO:0000259" key="11">
    <source>
        <dbReference type="Pfam" id="PF08263"/>
    </source>
</evidence>
<evidence type="ECO:0000256" key="9">
    <source>
        <dbReference type="ARBA" id="ARBA00023180"/>
    </source>
</evidence>
<keyword evidence="14" id="KW-1185">Reference proteome</keyword>
<keyword evidence="7" id="KW-0472">Membrane</keyword>
<dbReference type="Pfam" id="PF08263">
    <property type="entry name" value="LRRNT_2"/>
    <property type="match status" value="1"/>
</dbReference>
<name>A0AAV0ZUS7_VICFA</name>
<evidence type="ECO:0000313" key="14">
    <source>
        <dbReference type="Proteomes" id="UP001157006"/>
    </source>
</evidence>
<keyword evidence="2" id="KW-0433">Leucine-rich repeat</keyword>
<keyword evidence="8" id="KW-0675">Receptor</keyword>
<keyword evidence="6" id="KW-1133">Transmembrane helix</keyword>
<feature type="domain" description="Leucine-rich repeat-containing N-terminal plant-type" evidence="11">
    <location>
        <begin position="12"/>
        <end position="41"/>
    </location>
</feature>
<dbReference type="PANTHER" id="PTHR48063">
    <property type="entry name" value="LRR RECEPTOR-LIKE KINASE"/>
    <property type="match status" value="1"/>
</dbReference>
<dbReference type="AlphaFoldDB" id="A0AAV0ZUS7"/>
<evidence type="ECO:0000256" key="8">
    <source>
        <dbReference type="ARBA" id="ARBA00023170"/>
    </source>
</evidence>
<dbReference type="InterPro" id="IPR011990">
    <property type="entry name" value="TPR-like_helical_dom_sf"/>
</dbReference>
<feature type="domain" description="Disease resistance R13L4/SHOC-2-like LRR" evidence="12">
    <location>
        <begin position="59"/>
        <end position="195"/>
    </location>
</feature>
<evidence type="ECO:0000313" key="13">
    <source>
        <dbReference type="EMBL" id="CAI8601401.1"/>
    </source>
</evidence>
<evidence type="ECO:0000256" key="2">
    <source>
        <dbReference type="ARBA" id="ARBA00022614"/>
    </source>
</evidence>
<keyword evidence="3" id="KW-0812">Transmembrane</keyword>
<comment type="subcellular location">
    <subcellularLocation>
        <location evidence="1">Membrane</location>
        <topology evidence="1">Single-pass type I membrane protein</topology>
    </subcellularLocation>
</comment>
<reference evidence="13 14" key="1">
    <citation type="submission" date="2023-01" db="EMBL/GenBank/DDBJ databases">
        <authorList>
            <person name="Kreplak J."/>
        </authorList>
    </citation>
    <scope>NUCLEOTIDE SEQUENCE [LARGE SCALE GENOMIC DNA]</scope>
</reference>
<evidence type="ECO:0000256" key="1">
    <source>
        <dbReference type="ARBA" id="ARBA00004479"/>
    </source>
</evidence>
<keyword evidence="9" id="KW-0325">Glycoprotein</keyword>
<evidence type="ECO:0000256" key="5">
    <source>
        <dbReference type="ARBA" id="ARBA00022737"/>
    </source>
</evidence>
<dbReference type="InterPro" id="IPR013210">
    <property type="entry name" value="LRR_N_plant-typ"/>
</dbReference>
<protein>
    <submittedName>
        <fullName evidence="13">Uncharacterized protein</fullName>
    </submittedName>
</protein>
<gene>
    <name evidence="13" type="ORF">VFH_II270800</name>
</gene>